<dbReference type="EMBL" id="BONZ01000075">
    <property type="protein sequence ID" value="GIH18976.1"/>
    <property type="molecule type" value="Genomic_DNA"/>
</dbReference>
<evidence type="ECO:0000313" key="1">
    <source>
        <dbReference type="EMBL" id="GIH18976.1"/>
    </source>
</evidence>
<dbReference type="RefSeq" id="WP_203922461.1">
    <property type="nucleotide sequence ID" value="NZ_BONZ01000075.1"/>
</dbReference>
<gene>
    <name evidence="1" type="ORF">Raf01_71480</name>
</gene>
<keyword evidence="2" id="KW-1185">Reference proteome</keyword>
<name>A0A8J3QYQ7_9ACTN</name>
<reference evidence="1" key="1">
    <citation type="submission" date="2021-01" db="EMBL/GenBank/DDBJ databases">
        <title>Whole genome shotgun sequence of Rugosimonospora africana NBRC 104875.</title>
        <authorList>
            <person name="Komaki H."/>
            <person name="Tamura T."/>
        </authorList>
    </citation>
    <scope>NUCLEOTIDE SEQUENCE</scope>
    <source>
        <strain evidence="1">NBRC 104875</strain>
    </source>
</reference>
<protein>
    <recommendedName>
        <fullName evidence="3">DUF3396 domain-containing protein</fullName>
    </recommendedName>
</protein>
<comment type="caution">
    <text evidence="1">The sequence shown here is derived from an EMBL/GenBank/DDBJ whole genome shotgun (WGS) entry which is preliminary data.</text>
</comment>
<dbReference type="Proteomes" id="UP000642748">
    <property type="component" value="Unassembled WGS sequence"/>
</dbReference>
<dbReference type="AlphaFoldDB" id="A0A8J3QYQ7"/>
<organism evidence="1 2">
    <name type="scientific">Rugosimonospora africana</name>
    <dbReference type="NCBI Taxonomy" id="556532"/>
    <lineage>
        <taxon>Bacteria</taxon>
        <taxon>Bacillati</taxon>
        <taxon>Actinomycetota</taxon>
        <taxon>Actinomycetes</taxon>
        <taxon>Micromonosporales</taxon>
        <taxon>Micromonosporaceae</taxon>
        <taxon>Rugosimonospora</taxon>
    </lineage>
</organism>
<evidence type="ECO:0008006" key="3">
    <source>
        <dbReference type="Google" id="ProtNLM"/>
    </source>
</evidence>
<evidence type="ECO:0000313" key="2">
    <source>
        <dbReference type="Proteomes" id="UP000642748"/>
    </source>
</evidence>
<accession>A0A8J3QYQ7</accession>
<sequence length="315" mass="35786">MRYTLNLQLNVEIGAKKHSDLALDWLDGMSRRLAPDVRDMLEPLPARVARSKQRFGPLGEPGSVFGLVDYERWSANFDIKTEERNCSKAGMAWLEEELRREPVRKAHLWFGAFDENGHRSGDRLSLDVMLLPESPDWVRLHAYIREEHFLDPVTGTDVQSQWLEALFSYADRLNPGFGHVAYWFDDGATAFEAARWAIPLQESRHPKHTVNECRRYLRGYSWLTIVPAELANRLGGTAAMRDSGAFAEVRQLTAGGVWLLATADYRDYDQVAISRAFHVLAPVLRPGLPRPRPNPPTGRPPYQLVFEDAAGRHQG</sequence>
<proteinExistence type="predicted"/>